<keyword evidence="6" id="KW-0261">Viral envelope protein</keyword>
<comment type="subcellular location">
    <subcellularLocation>
        <location evidence="1">Virion membrane</location>
        <topology evidence="1">Single-pass type II membrane protein</topology>
    </subcellularLocation>
</comment>
<evidence type="ECO:0000256" key="8">
    <source>
        <dbReference type="ARBA" id="ARBA00022989"/>
    </source>
</evidence>
<dbReference type="GO" id="GO:0055036">
    <property type="term" value="C:virion membrane"/>
    <property type="evidence" value="ECO:0007669"/>
    <property type="project" value="UniProtKB-SubCell"/>
</dbReference>
<organismHost>
    <name type="scientific">Macaca mulatta</name>
    <name type="common">Rhesus macaque</name>
    <dbReference type="NCBI Taxonomy" id="9544"/>
</organismHost>
<reference evidence="13 14" key="1">
    <citation type="journal article" date="2014" name="Arch. Virol.">
        <title>Genome sequence of a pathogenic isolate of monkey B virus (species Macacine herpesvirus 1).</title>
        <authorList>
            <person name="Ohsawa K."/>
            <person name="Black D."/>
            <person name="Ohsawa M."/>
            <person name="Eberle R."/>
        </authorList>
    </citation>
    <scope>NUCLEOTIDE SEQUENCE [LARGE SCALE GENOMIC DNA]</scope>
    <source>
        <strain evidence="13">E90-136</strain>
    </source>
</reference>
<evidence type="ECO:0000256" key="6">
    <source>
        <dbReference type="ARBA" id="ARBA00022879"/>
    </source>
</evidence>
<organismHost>
    <name type="scientific">Macaca nemestrina</name>
    <name type="common">Pig-tailed macaque</name>
    <dbReference type="NCBI Taxonomy" id="9545"/>
</organismHost>
<dbReference type="EMBL" id="KJ566591">
    <property type="protein sequence ID" value="AIA09539.1"/>
    <property type="molecule type" value="Genomic_DNA"/>
</dbReference>
<keyword evidence="4 12" id="KW-0812">Transmembrane</keyword>
<evidence type="ECO:0000256" key="10">
    <source>
        <dbReference type="ARBA" id="ARBA00032631"/>
    </source>
</evidence>
<evidence type="ECO:0000313" key="14">
    <source>
        <dbReference type="Proteomes" id="UP000134119"/>
    </source>
</evidence>
<evidence type="ECO:0000256" key="3">
    <source>
        <dbReference type="ARBA" id="ARBA00021151"/>
    </source>
</evidence>
<evidence type="ECO:0000256" key="5">
    <source>
        <dbReference type="ARBA" id="ARBA00022844"/>
    </source>
</evidence>
<comment type="function">
    <text evidence="11">Important virulence factor of HSV neurotropism. Seems to be required for glycoprotein B-induced fusion. Dispensable for growth in vitro.</text>
</comment>
<dbReference type="Proteomes" id="UP000134119">
    <property type="component" value="Genome"/>
</dbReference>
<proteinExistence type="inferred from homology"/>
<organismHost>
    <name type="scientific">Homo sapiens</name>
    <name type="common">Human</name>
    <dbReference type="NCBI Taxonomy" id="9606"/>
</organismHost>
<organismHost>
    <name type="scientific">Macaca fascicularis</name>
    <name type="common">Crab-eating macaque</name>
    <name type="synonym">Cynomolgus monkey</name>
    <dbReference type="NCBI Taxonomy" id="9541"/>
</organismHost>
<evidence type="ECO:0000313" key="13">
    <source>
        <dbReference type="EMBL" id="AIA09539.1"/>
    </source>
</evidence>
<evidence type="ECO:0000256" key="1">
    <source>
        <dbReference type="ARBA" id="ARBA00004208"/>
    </source>
</evidence>
<feature type="transmembrane region" description="Helical" evidence="12">
    <location>
        <begin position="28"/>
        <end position="51"/>
    </location>
</feature>
<evidence type="ECO:0000256" key="4">
    <source>
        <dbReference type="ARBA" id="ARBA00022692"/>
    </source>
</evidence>
<protein>
    <recommendedName>
        <fullName evidence="3">Envelope protein UL45</fullName>
    </recommendedName>
    <alternativeName>
        <fullName evidence="10">18 kDa protein</fullName>
    </alternativeName>
</protein>
<gene>
    <name evidence="13" type="primary">UL45</name>
</gene>
<sequence length="174" mass="17721">MVALGPERLGYRPLAAGGRAATSARLSAVAWLFAGVVVGIVVVLAGLILAVPRAAWGLAPCGTGWTEFNAGCLSWDPTPVDHELAAGGCRAPATLIPRTAAKQLAAVAGVGARASGAYWWVNGDGIKACLRPSDGASGIDQFCEGPALRICYHPRSPGGFVTFVLSARDALGLP</sequence>
<evidence type="ECO:0000256" key="9">
    <source>
        <dbReference type="ARBA" id="ARBA00023136"/>
    </source>
</evidence>
<evidence type="ECO:0000256" key="7">
    <source>
        <dbReference type="ARBA" id="ARBA00022968"/>
    </source>
</evidence>
<keyword evidence="7" id="KW-0735">Signal-anchor</keyword>
<keyword evidence="5" id="KW-0946">Virion</keyword>
<evidence type="ECO:0000256" key="2">
    <source>
        <dbReference type="ARBA" id="ARBA00006707"/>
    </source>
</evidence>
<dbReference type="GO" id="GO:0019031">
    <property type="term" value="C:viral envelope"/>
    <property type="evidence" value="ECO:0007669"/>
    <property type="project" value="UniProtKB-KW"/>
</dbReference>
<keyword evidence="8 12" id="KW-1133">Transmembrane helix</keyword>
<organismHost>
    <name type="scientific">Macaca leonina</name>
    <name type="common">Northern pig-tailed macaque</name>
    <name type="synonym">Macaca nemestrina leonina</name>
    <dbReference type="NCBI Taxonomy" id="90387"/>
</organismHost>
<evidence type="ECO:0000256" key="11">
    <source>
        <dbReference type="ARBA" id="ARBA00045127"/>
    </source>
</evidence>
<comment type="similarity">
    <text evidence="2">Belongs to the herpesviridae HHV-1 UL45 family.</text>
</comment>
<evidence type="ECO:0000256" key="12">
    <source>
        <dbReference type="SAM" id="Phobius"/>
    </source>
</evidence>
<dbReference type="InterPro" id="IPR018002">
    <property type="entry name" value="Herpes_UL45"/>
</dbReference>
<keyword evidence="9 12" id="KW-0472">Membrane</keyword>
<dbReference type="PIRSF" id="PIRSF003509">
    <property type="entry name" value="Herpes_UL45"/>
    <property type="match status" value="1"/>
</dbReference>
<organism evidence="13 14">
    <name type="scientific">Cercopithecine herpesvirus 1</name>
    <name type="common">CeHV-1</name>
    <name type="synonym">Simian herpes B virus</name>
    <dbReference type="NCBI Taxonomy" id="10325"/>
    <lineage>
        <taxon>Viruses</taxon>
        <taxon>Duplodnaviria</taxon>
        <taxon>Heunggongvirae</taxon>
        <taxon>Peploviricota</taxon>
        <taxon>Herviviricetes</taxon>
        <taxon>Herpesvirales</taxon>
        <taxon>Orthoherpesviridae</taxon>
        <taxon>Alphaherpesvirinae</taxon>
        <taxon>Simplexvirus</taxon>
        <taxon>Simplexvirus macacinealpha1</taxon>
    </lineage>
</organism>
<accession>A0A059WP30</accession>
<dbReference type="Pfam" id="PF05473">
    <property type="entry name" value="UL45"/>
    <property type="match status" value="1"/>
</dbReference>
<name>A0A059WP30_CHV1</name>